<organism evidence="1 2">
    <name type="scientific">Lentzea indica</name>
    <dbReference type="NCBI Taxonomy" id="2604800"/>
    <lineage>
        <taxon>Bacteria</taxon>
        <taxon>Bacillati</taxon>
        <taxon>Actinomycetota</taxon>
        <taxon>Actinomycetes</taxon>
        <taxon>Pseudonocardiales</taxon>
        <taxon>Pseudonocardiaceae</taxon>
        <taxon>Lentzea</taxon>
    </lineage>
</organism>
<proteinExistence type="predicted"/>
<evidence type="ECO:0000313" key="1">
    <source>
        <dbReference type="EMBL" id="NKE57540.1"/>
    </source>
</evidence>
<keyword evidence="2" id="KW-1185">Reference proteome</keyword>
<comment type="caution">
    <text evidence="1">The sequence shown here is derived from an EMBL/GenBank/DDBJ whole genome shotgun (WGS) entry which is preliminary data.</text>
</comment>
<evidence type="ECO:0000313" key="2">
    <source>
        <dbReference type="Proteomes" id="UP001515943"/>
    </source>
</evidence>
<feature type="non-terminal residue" evidence="1">
    <location>
        <position position="559"/>
    </location>
</feature>
<gene>
    <name evidence="1" type="ORF">FXN61_12120</name>
</gene>
<dbReference type="EMBL" id="VSRL01000034">
    <property type="protein sequence ID" value="NKE57540.1"/>
    <property type="molecule type" value="Genomic_DNA"/>
</dbReference>
<dbReference type="Proteomes" id="UP001515943">
    <property type="component" value="Unassembled WGS sequence"/>
</dbReference>
<accession>A0ABX1FF50</accession>
<sequence length="559" mass="58109">MGTLLVSLAVAIAVVTREECPDSRPDGPAARAAARSCGEPVDVALLTSATRLVVADPNGTMTVTQHATPQRVRRDDGWVPVDTALDPATVVPRAAAVDLRIAGGPQEPLVTIKDADRSLEWGAAPQEPPKVEGDTATFAGTRIQALADGFRIVMTGQGAQQVRMPVGTRGLALQERDGVIRALDSKHRTVFVAEQATTKAGAVPTKIENGDVVFTLPDGAWELTQVVHHGDRNFDGTVFAGARIERARLGDQDVSSTVKTAVAHQDSLLPLEMSDQPLVTTFTPGTTAAPVVTSSDYPAGEQARGAPRQPGKVVFAAPGAVEFRHRWQGEAEFTRVPAPSGTVEVSVAPPAKGTQVLEVKAVDAAGKESELTPHATRVAALPEPIVKHDNGVFSAERGTAFKYRWNTDWIFQKAVDGKAKLSLVPPAASTVEVIAIGADPSVESAPVTFTTAAAGTPQVASADYPADGVEHGAAGKEGTFTFRATGTDPVTGFRYQLDGGAVTDVPGSGKAQTKITPATAGEHVLTVKAVGANGEESPAAEHRFKVAAAAPQAPAAPQI</sequence>
<name>A0ABX1FF50_9PSEU</name>
<reference evidence="1 2" key="1">
    <citation type="submission" date="2019-08" db="EMBL/GenBank/DDBJ databases">
        <title>Lentzea from Indian Himalayas.</title>
        <authorList>
            <person name="Mandal S."/>
            <person name="Mallick Gupta A."/>
            <person name="Maiti P.K."/>
            <person name="Sarkar J."/>
            <person name="Mandal S."/>
        </authorList>
    </citation>
    <scope>NUCLEOTIDE SEQUENCE [LARGE SCALE GENOMIC DNA]</scope>
    <source>
        <strain evidence="1 2">PSKA42</strain>
    </source>
</reference>
<protein>
    <submittedName>
        <fullName evidence="1">Uncharacterized protein</fullName>
    </submittedName>
</protein>